<proteinExistence type="predicted"/>
<name>A0A2P2KWR5_RHIMU</name>
<sequence length="79" mass="9433">MLSVKVQHFCHFYNLRLQKLISKFLHGLIDCRFDIEKWGYQCCCRSVACRSFWACMNLNFFLPVSIFAPFCYSHHTFQG</sequence>
<protein>
    <submittedName>
        <fullName evidence="1">Putative sodium/metabolite cotransporter BASS4ic</fullName>
    </submittedName>
</protein>
<dbReference type="AlphaFoldDB" id="A0A2P2KWR5"/>
<evidence type="ECO:0000313" key="1">
    <source>
        <dbReference type="EMBL" id="MBX10128.1"/>
    </source>
</evidence>
<organism evidence="1">
    <name type="scientific">Rhizophora mucronata</name>
    <name type="common">Asiatic mangrove</name>
    <dbReference type="NCBI Taxonomy" id="61149"/>
    <lineage>
        <taxon>Eukaryota</taxon>
        <taxon>Viridiplantae</taxon>
        <taxon>Streptophyta</taxon>
        <taxon>Embryophyta</taxon>
        <taxon>Tracheophyta</taxon>
        <taxon>Spermatophyta</taxon>
        <taxon>Magnoliopsida</taxon>
        <taxon>eudicotyledons</taxon>
        <taxon>Gunneridae</taxon>
        <taxon>Pentapetalae</taxon>
        <taxon>rosids</taxon>
        <taxon>fabids</taxon>
        <taxon>Malpighiales</taxon>
        <taxon>Rhizophoraceae</taxon>
        <taxon>Rhizophora</taxon>
    </lineage>
</organism>
<reference evidence="1" key="1">
    <citation type="submission" date="2018-02" db="EMBL/GenBank/DDBJ databases">
        <title>Rhizophora mucronata_Transcriptome.</title>
        <authorList>
            <person name="Meera S.P."/>
            <person name="Sreeshan A."/>
            <person name="Augustine A."/>
        </authorList>
    </citation>
    <scope>NUCLEOTIDE SEQUENCE</scope>
    <source>
        <tissue evidence="1">Leaf</tissue>
    </source>
</reference>
<accession>A0A2P2KWR5</accession>
<dbReference type="EMBL" id="GGEC01029644">
    <property type="protein sequence ID" value="MBX10128.1"/>
    <property type="molecule type" value="Transcribed_RNA"/>
</dbReference>